<organism evidence="4 5">
    <name type="scientific">Arabidopsis suecica</name>
    <name type="common">Swedish thale-cress</name>
    <name type="synonym">Cardaminopsis suecica</name>
    <dbReference type="NCBI Taxonomy" id="45249"/>
    <lineage>
        <taxon>Eukaryota</taxon>
        <taxon>Viridiplantae</taxon>
        <taxon>Streptophyta</taxon>
        <taxon>Embryophyta</taxon>
        <taxon>Tracheophyta</taxon>
        <taxon>Spermatophyta</taxon>
        <taxon>Magnoliopsida</taxon>
        <taxon>eudicotyledons</taxon>
        <taxon>Gunneridae</taxon>
        <taxon>Pentapetalae</taxon>
        <taxon>rosids</taxon>
        <taxon>malvids</taxon>
        <taxon>Brassicales</taxon>
        <taxon>Brassicaceae</taxon>
        <taxon>Camelineae</taxon>
        <taxon>Arabidopsis</taxon>
    </lineage>
</organism>
<dbReference type="EMBL" id="JAEFBJ010000012">
    <property type="protein sequence ID" value="KAG7547127.1"/>
    <property type="molecule type" value="Genomic_DNA"/>
</dbReference>
<feature type="signal peptide" evidence="2">
    <location>
        <begin position="1"/>
        <end position="17"/>
    </location>
</feature>
<keyword evidence="1" id="KW-1133">Transmembrane helix</keyword>
<proteinExistence type="predicted"/>
<keyword evidence="5" id="KW-1185">Reference proteome</keyword>
<reference evidence="4 5" key="1">
    <citation type="submission" date="2020-12" db="EMBL/GenBank/DDBJ databases">
        <title>Concerted genomic and epigenomic changes stabilize Arabidopsis allopolyploids.</title>
        <authorList>
            <person name="Chen Z."/>
        </authorList>
    </citation>
    <scope>NUCLEOTIDE SEQUENCE [LARGE SCALE GENOMIC DNA]</scope>
    <source>
        <strain evidence="4">As9502</strain>
        <tissue evidence="4">Leaf</tissue>
    </source>
</reference>
<comment type="caution">
    <text evidence="4">The sequence shown here is derived from an EMBL/GenBank/DDBJ whole genome shotgun (WGS) entry which is preliminary data.</text>
</comment>
<gene>
    <name evidence="3" type="ORF">ISN44_As12g024040</name>
    <name evidence="4" type="ORF">ISN44_As12g026130</name>
</gene>
<feature type="transmembrane region" description="Helical" evidence="1">
    <location>
        <begin position="302"/>
        <end position="330"/>
    </location>
</feature>
<evidence type="ECO:0000313" key="4">
    <source>
        <dbReference type="EMBL" id="KAG7547366.1"/>
    </source>
</evidence>
<accession>A0A8T1YMI4</accession>
<feature type="chain" id="PRO_5044693546" evidence="2">
    <location>
        <begin position="18"/>
        <end position="333"/>
    </location>
</feature>
<dbReference type="EMBL" id="JAEFBJ010000012">
    <property type="protein sequence ID" value="KAG7547366.1"/>
    <property type="molecule type" value="Genomic_DNA"/>
</dbReference>
<protein>
    <submittedName>
        <fullName evidence="4">Uncharacterized protein</fullName>
    </submittedName>
</protein>
<evidence type="ECO:0000313" key="5">
    <source>
        <dbReference type="Proteomes" id="UP000694251"/>
    </source>
</evidence>
<evidence type="ECO:0000256" key="2">
    <source>
        <dbReference type="SAM" id="SignalP"/>
    </source>
</evidence>
<evidence type="ECO:0000256" key="1">
    <source>
        <dbReference type="SAM" id="Phobius"/>
    </source>
</evidence>
<dbReference type="Proteomes" id="UP000694251">
    <property type="component" value="Chromosome 12"/>
</dbReference>
<name>A0A8T1YMI4_ARASU</name>
<keyword evidence="2" id="KW-0732">Signal</keyword>
<dbReference type="OrthoDB" id="1120277at2759"/>
<evidence type="ECO:0000313" key="3">
    <source>
        <dbReference type="EMBL" id="KAG7547127.1"/>
    </source>
</evidence>
<sequence length="333" mass="37482">MLFSVSILGMTCPVMLAAVYGRAPQTRGMLGFPLLDWTQLGPIDYISRPITKSCNPTSHFAWPRSAFLNFLLSPSSLTSRYSDLTGRGLRLSHTSLSLRWVCNYISRTLAICKSAITSSFHQSFRLIDLLYLVSRYVNRLMNNGIMISSLRRGDYRNFFNPFSMFPLNTEFEQVLSYDLKFDIHEIKGLRNFGIMISFPWNGGYRSFLNFLPPNPPDDKTSSTSLLADEQIQLAILVPARTSAMEPYSTSLSLLTVTIVSSNASFVDDSSTNRVITCTNLLHSFGLQALMDSLSNYFCYLCVAFALTFVCCCYFFLSLLILVPLAILNLVSFE</sequence>
<dbReference type="AlphaFoldDB" id="A0A8T1YMI4"/>
<keyword evidence="1" id="KW-0472">Membrane</keyword>
<keyword evidence="1" id="KW-0812">Transmembrane</keyword>